<feature type="region of interest" description="Disordered" evidence="1">
    <location>
        <begin position="65"/>
        <end position="92"/>
    </location>
</feature>
<evidence type="ECO:0000313" key="2">
    <source>
        <dbReference type="Proteomes" id="UP000694925"/>
    </source>
</evidence>
<sequence length="352" mass="39410">MKSSGSSATVNYVASKGRTSSTNTKKEDPNVRLNHITINCKYKQYGCNLCGKKGHLRNVCKNRTDSAKAGKSGKKDNGKKSNKHRDSKREQQNLVAEVDRITECLDNMFHLSREGCNTFTVAGDKPIVVELLVERCPVKFEVDTRSPISAISTGYRNSSELFSALPLRRTHRRFKIYQGDVIVPEGILGLTVSHKGKTRWLELFVIPGNSAPIIGRRWLSELEILQVGSLKLNNIQKLTQSPTVEAIIKEFGEVFSNRLGTYNKAKFALQLKEGAKPIFRKPRPVPYALRTKIEKELDRLVEAGILEQVTTSDWATPIVPVPKANGELRICGDFKDTTNKDLVCNRPNSAHY</sequence>
<evidence type="ECO:0000256" key="1">
    <source>
        <dbReference type="SAM" id="MobiDB-lite"/>
    </source>
</evidence>
<dbReference type="InterPro" id="IPR043502">
    <property type="entry name" value="DNA/RNA_pol_sf"/>
</dbReference>
<gene>
    <name evidence="3" type="primary">LOC113464650</name>
</gene>
<organism evidence="2 3">
    <name type="scientific">Ceratina calcarata</name>
    <dbReference type="NCBI Taxonomy" id="156304"/>
    <lineage>
        <taxon>Eukaryota</taxon>
        <taxon>Metazoa</taxon>
        <taxon>Ecdysozoa</taxon>
        <taxon>Arthropoda</taxon>
        <taxon>Hexapoda</taxon>
        <taxon>Insecta</taxon>
        <taxon>Pterygota</taxon>
        <taxon>Neoptera</taxon>
        <taxon>Endopterygota</taxon>
        <taxon>Hymenoptera</taxon>
        <taxon>Apocrita</taxon>
        <taxon>Aculeata</taxon>
        <taxon>Apoidea</taxon>
        <taxon>Anthophila</taxon>
        <taxon>Apidae</taxon>
        <taxon>Ceratina</taxon>
        <taxon>Zadontomerus</taxon>
    </lineage>
</organism>
<reference evidence="3" key="1">
    <citation type="submission" date="2025-08" db="UniProtKB">
        <authorList>
            <consortium name="RefSeq"/>
        </authorList>
    </citation>
    <scope>IDENTIFICATION</scope>
    <source>
        <tissue evidence="3">Whole body</tissue>
    </source>
</reference>
<dbReference type="PANTHER" id="PTHR37984">
    <property type="entry name" value="PROTEIN CBG26694"/>
    <property type="match status" value="1"/>
</dbReference>
<dbReference type="AlphaFoldDB" id="A0AAJ7S4U9"/>
<feature type="compositionally biased region" description="Basic and acidic residues" evidence="1">
    <location>
        <begin position="65"/>
        <end position="79"/>
    </location>
</feature>
<evidence type="ECO:0000313" key="3">
    <source>
        <dbReference type="RefSeq" id="XP_026671356.1"/>
    </source>
</evidence>
<dbReference type="Gene3D" id="3.10.10.10">
    <property type="entry name" value="HIV Type 1 Reverse Transcriptase, subunit A, domain 1"/>
    <property type="match status" value="1"/>
</dbReference>
<proteinExistence type="predicted"/>
<dbReference type="InterPro" id="IPR021109">
    <property type="entry name" value="Peptidase_aspartic_dom_sf"/>
</dbReference>
<feature type="compositionally biased region" description="Polar residues" evidence="1">
    <location>
        <begin position="1"/>
        <end position="23"/>
    </location>
</feature>
<dbReference type="SUPFAM" id="SSF56672">
    <property type="entry name" value="DNA/RNA polymerases"/>
    <property type="match status" value="1"/>
</dbReference>
<name>A0AAJ7S4U9_9HYME</name>
<dbReference type="GeneID" id="113464650"/>
<feature type="region of interest" description="Disordered" evidence="1">
    <location>
        <begin position="1"/>
        <end position="28"/>
    </location>
</feature>
<accession>A0AAJ7S4U9</accession>
<dbReference type="KEGG" id="ccal:113464650"/>
<keyword evidence="2" id="KW-1185">Reference proteome</keyword>
<dbReference type="Proteomes" id="UP000694925">
    <property type="component" value="Unplaced"/>
</dbReference>
<protein>
    <submittedName>
        <fullName evidence="3">Uncharacterized protein K02A2.6-like</fullName>
    </submittedName>
</protein>
<dbReference type="PANTHER" id="PTHR37984:SF13">
    <property type="entry name" value="RIBONUCLEASE H"/>
    <property type="match status" value="1"/>
</dbReference>
<dbReference type="RefSeq" id="XP_026671356.1">
    <property type="nucleotide sequence ID" value="XM_026815555.1"/>
</dbReference>
<dbReference type="InterPro" id="IPR050951">
    <property type="entry name" value="Retrovirus_Pol_polyprotein"/>
</dbReference>
<dbReference type="GO" id="GO:0071897">
    <property type="term" value="P:DNA biosynthetic process"/>
    <property type="evidence" value="ECO:0007669"/>
    <property type="project" value="UniProtKB-ARBA"/>
</dbReference>
<dbReference type="SUPFAM" id="SSF50630">
    <property type="entry name" value="Acid proteases"/>
    <property type="match status" value="1"/>
</dbReference>